<proteinExistence type="predicted"/>
<dbReference type="SUPFAM" id="SSF49785">
    <property type="entry name" value="Galactose-binding domain-like"/>
    <property type="match status" value="1"/>
</dbReference>
<feature type="compositionally biased region" description="Polar residues" evidence="1">
    <location>
        <begin position="1308"/>
        <end position="1318"/>
    </location>
</feature>
<dbReference type="Pfam" id="PF24170">
    <property type="entry name" value="Fn3-II_PB4"/>
    <property type="match status" value="1"/>
</dbReference>
<dbReference type="Pfam" id="PF01391">
    <property type="entry name" value="Collagen"/>
    <property type="match status" value="1"/>
</dbReference>
<dbReference type="Pfam" id="PF24169">
    <property type="entry name" value="Fn3-I_PB4"/>
    <property type="match status" value="1"/>
</dbReference>
<feature type="region of interest" description="Disordered" evidence="1">
    <location>
        <begin position="1890"/>
        <end position="1939"/>
    </location>
</feature>
<feature type="compositionally biased region" description="Polar residues" evidence="1">
    <location>
        <begin position="1900"/>
        <end position="1915"/>
    </location>
</feature>
<dbReference type="EMBL" id="PP848850">
    <property type="protein sequence ID" value="XCG96722.1"/>
    <property type="molecule type" value="Genomic_DNA"/>
</dbReference>
<gene>
    <name evidence="6" type="ORF">vBKpn2P1_18</name>
</gene>
<reference evidence="6" key="1">
    <citation type="submission" date="2024-05" db="EMBL/GenBank/DDBJ databases">
        <authorList>
            <person name="Ferriol-Gonzalez C."/>
            <person name="Concha-Eloko R."/>
            <person name="Bernabeu-Gimeno M."/>
            <person name="Fernandez-Cuenca F."/>
            <person name="Canada-Garcia J.E."/>
            <person name="Garcia-Cobos S."/>
            <person name="Sanjuan R."/>
            <person name="Domingo-Calap P."/>
        </authorList>
    </citation>
    <scope>NUCLEOTIDE SEQUENCE</scope>
</reference>
<feature type="domain" description="Straight fiber protein PB4 second Fn3-like" evidence="4">
    <location>
        <begin position="95"/>
        <end position="185"/>
    </location>
</feature>
<dbReference type="Pfam" id="PF24171">
    <property type="entry name" value="Fn3-III_PB4"/>
    <property type="match status" value="1"/>
</dbReference>
<feature type="region of interest" description="Disordered" evidence="1">
    <location>
        <begin position="2294"/>
        <end position="2333"/>
    </location>
</feature>
<dbReference type="Gene3D" id="2.60.120.260">
    <property type="entry name" value="Galactose-binding domain-like"/>
    <property type="match status" value="3"/>
</dbReference>
<dbReference type="Pfam" id="PF24168">
    <property type="entry name" value="PB4_spike"/>
    <property type="match status" value="2"/>
</dbReference>
<feature type="compositionally biased region" description="Gly residues" evidence="1">
    <location>
        <begin position="2305"/>
        <end position="2314"/>
    </location>
</feature>
<dbReference type="InterPro" id="IPR008160">
    <property type="entry name" value="Collagen"/>
</dbReference>
<evidence type="ECO:0000256" key="1">
    <source>
        <dbReference type="SAM" id="MobiDB-lite"/>
    </source>
</evidence>
<dbReference type="PANTHER" id="PTHR24637">
    <property type="entry name" value="COLLAGEN"/>
    <property type="match status" value="1"/>
</dbReference>
<feature type="domain" description="Straight fiber protein PB4 third Fn3-like" evidence="5">
    <location>
        <begin position="200"/>
        <end position="324"/>
    </location>
</feature>
<protein>
    <submittedName>
        <fullName evidence="6">Tail protein</fullName>
    </submittedName>
</protein>
<feature type="compositionally biased region" description="Polar residues" evidence="1">
    <location>
        <begin position="3028"/>
        <end position="3039"/>
    </location>
</feature>
<feature type="region of interest" description="Disordered" evidence="1">
    <location>
        <begin position="2598"/>
        <end position="2639"/>
    </location>
</feature>
<sequence length="3431" mass="364361">MVLQNIVTGYTIASIQHSIFSDYDVIGRTFWLTTGGVTTRRDFTGVDTFIATINNLIAGATYSAQGAFYDSMVDAELMAAKVGMNLSSTVNFKMKTAPKITKVSSFAESVDVGVGAPMVVVELSGEAEYVTIEMKPEGSSTWTKYYRGPITEQIIFGGVPVGRYNIRVSGVVTMPDGVTVDVSGYDTWPSLFNLTYNFTPPSAPTNLRFKTAHIQDGMERFDVRLEWDWTRGAGANVREFIIQYISNDEFAKTGWTKANKLNVGAAKAGTITSFPYKIRHRFRVLSVAWGPDTQSITNSNEVTYIIDESTTFDNAFINETGVEMTYAGIKGKLWNSNTKQWEQTFLVDAATGAVVLGTLDENGKAPISFDPVNKIVNVDGKVITKDINAANVILTNLTGKDNPAIFTQGKKYGNNAGGVWMGVDNVDGKAKFDLGNNTQYVRWDGDTLRISGNVVIGTPGGDVDLETGMQGKQTVFAYKLGTSLPSRPLDQVYPPAGWSAFPPNRTAQNQNVYVVQGTLDPKKSPPALVDGTNYSAASQWSGVPGTGGTDGSNGDYTVQIYQINASKPTKPGNINDPSGWSRTPPTGTPLWMCSGRFDGNTNALKVEGWSEPLRVDGEKGATGATGPQGPQGPAGGSVEVQWSKDGTTNWHANFTTGDIFMRQRVGTGGWSSAIRAVGEDGTNGTPGSKGNYIGMRFRVAAEKPATPTGQTPSGWSDAPPQGNPLWMVKAEFNGQTNALVGTWSEPVRIDGEGIGVNLYPVKKTLDQWTGMSNGTMVKNPDTLSFTITNTESTTSSTGPGAHPVPFQGSQGPIVEIPVKPNTSYIFTYEVSTDSTSFALRDLLLEFSSITGSFTNFQELLTGAKGKQEAKIITRADTKFLSFRPGVRTAGATVTYSNLKLEEGIKATAYSVEASDSIGEKGDQGTQGPQGPQGNQGPQGAKGDNAKGFSISSLGQTFTYDAEGKLKSDATLLFQAFRQNTTANVTWSAKDEKGGNITLTGTSNTGATLTAANFKTSKSVVVTAVCDGITDQITIVRLDDGSNALVGLLTNEGSTVLANYAGYVQNYSTGSGDFKVFYGARDITSECTFSTMEKNNLDADITSAGKYTLKGMPAGTDVVNGWVDLRAVHPTYGAVVRRVATTKSILAKGYDRVITTSFENGNKGTWSTGSIQTVTGATIVAAGFSKALVVSARDCIEEANSFPVIAGQKYRLGMWIMANESKVNINMGMRIVRAADGVVDWQGTLMIAQGTPVPGGWAYIEKEFTVGSSNTGIAMPWIQMGGSSGSDLGKIYITDLHIFALEMDGATGATGSQGPQGPQGNKGDKGDTGATGAQGPSGNSVNVQWSKDGSTNWHAGFQTGDIFMRQQVNGVWGGAIRAVGEDGKNGADGTDGDYISMKFIVQDTKPGTPTGNNPGSWSDAPPVGSPLWMTKGTMNASGQLQGTWSNPVRLDGTINPNLFAVRKWMATMTGTESGTSKNDIEKLTHSLIRTSGTDNTAPGCYATPYIGVGAFSHPVTPGKRYTLTYNIDAASEVQTRDIIFWQANPDSSQSSYLEELNTGTSIKVKRTFVVPSGMNYLVLRPSALTLNVETTWSMIKLEEGGEKTEYQVEYSDSIGIVGKSVLVQWSKDSSASNWHDTFQTGDLFMRQNVDGVWGPAIRAIGEKGEIGPDGKKGNYTNIIFRISDTKPAKPTGNKPTDWSDAPPDGSPLWMATATFNGDTNAIMGTWSDPVRIDASGVGENFWAFKEWMRAIIGVNGTGSSMSKNEEQMRFRITTTGSTDAYTNPYQGSGTHFIEVQPNTMYTVSFDVDTATAARLFVMQFDNGNGNSFARTNNVMTSTAGRHSLTFTTGAATTHVGLRWSVNAANSTNVISRAKLELGAYVTAYVIHPSDAMGKDGATGPQGPQGNTGATGSQGPQGNKGETGATGPQGPQGPQGNAGANAKGFALTSDYQSFVYDTAGDIKSAATVLFKGLKQNTTAGITWSAVNDKGAAVTLMNSGDNRQLTAANFGTSKWVTVTATCDGLSDQITVVRLQDGENVLTAVMTNEAATVLANYSGYCQSYENAKGQMRVWYGSTDVTSQCTFSEGGRSNVTPSINSSNGNYSVTGMSDGTDVTEGWVDVKATHPKYGAITKRFAVTKVFLAKSYEMVITNTFENGNKGSWPGSLQDVSGPPNQGISKALRITARDNLEGKNTIPVVGGQKVRIKFWYNPQGLQEAHFRAGFIVHRKDGTRAYPAKTVLTGPATDSRWAYFDQELILGTADEGIAWPWFQLDNKTSGAPLGYILIGDIHFEDLSMDGETGATGPQGPQGGKGDTGPQGPQGPAGASVGVQWSKTGNANDWHTTYVTGDIYMRQQVNGVWSSAIRAVGEDGQVGADGKYTSLRFQVSATKPARPTGNSPANWSDAPPDGSPLWMVKGEFNSNNQLQGTWSDPVRLDGETVNPNLYPVKKQFSAWTGMNNGTISKNPDSLSFTITNTESTTSAGPGAHPIPFQGNQGPILDLPVKGNTAYVFTYTVATEDAAISTRDLILEFNSLTSGFASLVEKLVNTKGEQEIRFTTKSATKFIGFRPGVLAAGGVVTYSKLKLEESIVATAYSVEASDSIGEKGETGSQGPQGGKGDKGDTGATGPQGPQGPNGNNAKAFALTSDSLSFSFDTSGNLKSNGTIKIDSWRQNTTAAITWTAKNQAGGNITLGGTATNKTITSAQFGSSEYVTVTATCDGMTDTITIVRLQDGVNSLVGYLTNESANLSCNAHGYVQNWDGTTGNFKVFYGTVDVTSQCTFGVEDKSNINGNIGSSGYYAPSAMPNGLEIISGWVDYKATHPKYGTVIKRYTLKKNLPGIGYDRVFTGSFDAGSAGSWGRSIVDVTSGDPGGHTKALQCTSRDTMESSNWFPTRKGMRYRVTAWVNNIQGEYQLRIGLHTQNSAGSVNTGYPTMFAAPAKDSAGWKLVTGIVEVGDGSTAETGRARPFIQMNGSASPFGNAYIAAIAIEDLSMDGADGATGPQGPQGNTGATGPQGNKGDTGATGPQGPAGNSVNVQWSKDGSTNWHSTFASGDLYMRQQVNGSWGPAIRAVGENGANGTPGSKGNYVSMKFAVMASTPSRPSGSNPAGWSDSPPPGSPLWMVKAEFNGATNTIIGNWSDPIRLDGGSINENLFYFKAWLDSVTGAAGSGSTIGKNYELLRLRIIAGTGVTDAYTLPSDGPASMFTYLSPSTTYTMSFETDNAVEVRCHVFWYAKGSNSTGGVLKTIASTTAGLSSFTFTTPANSDRISVRFSVNESGGNNVVGRCKIEEGAFVTSYVRNQYDSVGDRGPGFYTQPIANLTGWNDTQAAAFFQSTFGGSPVKYDVLTQYKTGSPQNSWTRQWNGSAWTAPALTVHGDMIVSGSITADKIIASNAFLAQIGVDVIYNRAAALSSNPEGNYTMKIDLLNGYIHIR</sequence>
<feature type="region of interest" description="Disordered" evidence="1">
    <location>
        <begin position="2386"/>
        <end position="2414"/>
    </location>
</feature>
<feature type="region of interest" description="Disordered" evidence="1">
    <location>
        <begin position="617"/>
        <end position="636"/>
    </location>
</feature>
<evidence type="ECO:0000259" key="3">
    <source>
        <dbReference type="Pfam" id="PF24169"/>
    </source>
</evidence>
<feature type="compositionally biased region" description="Polar residues" evidence="1">
    <location>
        <begin position="3096"/>
        <end position="3106"/>
    </location>
</feature>
<evidence type="ECO:0000259" key="5">
    <source>
        <dbReference type="Pfam" id="PF24171"/>
    </source>
</evidence>
<dbReference type="InterPro" id="IPR057550">
    <property type="entry name" value="Fn3-I_PB4"/>
</dbReference>
<feature type="compositionally biased region" description="Polar residues" evidence="1">
    <location>
        <begin position="3001"/>
        <end position="3013"/>
    </location>
</feature>
<feature type="region of interest" description="Disordered" evidence="1">
    <location>
        <begin position="2993"/>
        <end position="3039"/>
    </location>
</feature>
<feature type="domain" description="Straight fiber protein PB4 spike" evidence="2">
    <location>
        <begin position="3303"/>
        <end position="3410"/>
    </location>
</feature>
<feature type="region of interest" description="Disordered" evidence="1">
    <location>
        <begin position="915"/>
        <end position="945"/>
    </location>
</feature>
<organism evidence="6">
    <name type="scientific">Klebsiella phage vB_Kpn2-P1</name>
    <dbReference type="NCBI Taxonomy" id="3230848"/>
    <lineage>
        <taxon>Viruses</taxon>
    </lineage>
</organism>
<evidence type="ECO:0000313" key="6">
    <source>
        <dbReference type="EMBL" id="XCG96722.1"/>
    </source>
</evidence>
<dbReference type="InterPro" id="IPR057552">
    <property type="entry name" value="Fn3-III_PB4"/>
</dbReference>
<dbReference type="InterPro" id="IPR057551">
    <property type="entry name" value="Fn3-II_PB4"/>
</dbReference>
<feature type="compositionally biased region" description="Low complexity" evidence="1">
    <location>
        <begin position="2621"/>
        <end position="2639"/>
    </location>
</feature>
<feature type="region of interest" description="Disordered" evidence="1">
    <location>
        <begin position="3096"/>
        <end position="3115"/>
    </location>
</feature>
<name>A0AAU8EDP4_9VIRU</name>
<evidence type="ECO:0000259" key="4">
    <source>
        <dbReference type="Pfam" id="PF24170"/>
    </source>
</evidence>
<feature type="domain" description="Straight fiber protein PB4 spike" evidence="2">
    <location>
        <begin position="341"/>
        <end position="554"/>
    </location>
</feature>
<feature type="domain" description="Straight fiber protein PB4 first Fn3-like" evidence="3">
    <location>
        <begin position="1"/>
        <end position="87"/>
    </location>
</feature>
<dbReference type="InterPro" id="IPR008979">
    <property type="entry name" value="Galactose-bd-like_sf"/>
</dbReference>
<dbReference type="InterPro" id="IPR057549">
    <property type="entry name" value="PB4_spike"/>
</dbReference>
<evidence type="ECO:0000259" key="2">
    <source>
        <dbReference type="Pfam" id="PF24168"/>
    </source>
</evidence>
<accession>A0AAU8EDP4</accession>
<feature type="compositionally biased region" description="Low complexity" evidence="1">
    <location>
        <begin position="1921"/>
        <end position="1939"/>
    </location>
</feature>
<dbReference type="Gene3D" id="1.20.5.320">
    <property type="entry name" value="6-Phosphogluconate Dehydrogenase, domain 3"/>
    <property type="match status" value="2"/>
</dbReference>
<feature type="region of interest" description="Disordered" evidence="1">
    <location>
        <begin position="1306"/>
        <end position="1340"/>
    </location>
</feature>
<feature type="compositionally biased region" description="Low complexity" evidence="1">
    <location>
        <begin position="923"/>
        <end position="938"/>
    </location>
</feature>
<feature type="compositionally biased region" description="Low complexity" evidence="1">
    <location>
        <begin position="2315"/>
        <end position="2324"/>
    </location>
</feature>